<dbReference type="Proteomes" id="UP000234878">
    <property type="component" value="Unassembled WGS sequence"/>
</dbReference>
<reference evidence="3 4" key="1">
    <citation type="submission" date="2017-12" db="EMBL/GenBank/DDBJ databases">
        <title>Detection of the carbapenemase gene blaVIM-5 in members of the Pseudomonas putida group isolated from polluted Nigerian wetlands.</title>
        <authorList>
            <person name="Adelowo O."/>
            <person name="Vollmers J."/>
            <person name="Maeusezahl I."/>
            <person name="Kaster A.-K."/>
            <person name="Mueller J.A."/>
        </authorList>
    </citation>
    <scope>NUCLEOTIDE SEQUENCE [LARGE SCALE GENOMIC DNA]</scope>
    <source>
        <strain evidence="2 3">MR119</strain>
        <strain evidence="1 4">MR144</strain>
    </source>
</reference>
<dbReference type="EMBL" id="PJCQ01000034">
    <property type="protein sequence ID" value="PLV12883.1"/>
    <property type="molecule type" value="Genomic_DNA"/>
</dbReference>
<evidence type="ECO:0000313" key="1">
    <source>
        <dbReference type="EMBL" id="PLV12883.1"/>
    </source>
</evidence>
<dbReference type="AlphaFoldDB" id="A0AAX0VQD7"/>
<dbReference type="EMBL" id="PJCP01000031">
    <property type="protein sequence ID" value="PLV20954.1"/>
    <property type="molecule type" value="Genomic_DNA"/>
</dbReference>
<evidence type="ECO:0000313" key="3">
    <source>
        <dbReference type="Proteomes" id="UP000234839"/>
    </source>
</evidence>
<comment type="caution">
    <text evidence="1">The sequence shown here is derived from an EMBL/GenBank/DDBJ whole genome shotgun (WGS) entry which is preliminary data.</text>
</comment>
<protein>
    <submittedName>
        <fullName evidence="1">Uncharacterized protein</fullName>
    </submittedName>
</protein>
<keyword evidence="3" id="KW-1185">Reference proteome</keyword>
<dbReference type="Proteomes" id="UP000234839">
    <property type="component" value="Unassembled WGS sequence"/>
</dbReference>
<gene>
    <name evidence="1" type="ORF">CXG49_25020</name>
    <name evidence="2" type="ORF">CXG53_25110</name>
</gene>
<proteinExistence type="predicted"/>
<organism evidence="1 4">
    <name type="scientific">Pseudomonas guariconensis</name>
    <dbReference type="NCBI Taxonomy" id="1288410"/>
    <lineage>
        <taxon>Bacteria</taxon>
        <taxon>Pseudomonadati</taxon>
        <taxon>Pseudomonadota</taxon>
        <taxon>Gammaproteobacteria</taxon>
        <taxon>Pseudomonadales</taxon>
        <taxon>Pseudomonadaceae</taxon>
        <taxon>Pseudomonas</taxon>
    </lineage>
</organism>
<evidence type="ECO:0000313" key="4">
    <source>
        <dbReference type="Proteomes" id="UP000234878"/>
    </source>
</evidence>
<accession>A0AAX0VQD7</accession>
<dbReference type="RefSeq" id="WP_102082732.1">
    <property type="nucleotide sequence ID" value="NZ_PJCP01000031.1"/>
</dbReference>
<sequence length="164" mass="17837">MSEQAKRDKQDAIDAVVGGDLPRLEAALKRLSGSDPADFARITRDLLNTDQREQYAIVGFASMPDVFHADGKVYGAVYTNGDFLCKRAHQSGAGLPFAEVRSVVESVRQAFDQSVLDRVVALKEHIEQIEGVLTGHSFSDSRLANLAFTDLTKGQALMIAAITK</sequence>
<name>A0AAX0VQD7_9PSED</name>
<evidence type="ECO:0000313" key="2">
    <source>
        <dbReference type="EMBL" id="PLV20954.1"/>
    </source>
</evidence>